<dbReference type="InterPro" id="IPR000847">
    <property type="entry name" value="LysR_HTH_N"/>
</dbReference>
<dbReference type="KEGG" id="paci:A4V11_01815"/>
<dbReference type="GO" id="GO:0003700">
    <property type="term" value="F:DNA-binding transcription factor activity"/>
    <property type="evidence" value="ECO:0007669"/>
    <property type="project" value="InterPro"/>
</dbReference>
<dbReference type="InterPro" id="IPR005119">
    <property type="entry name" value="LysR_subst-bd"/>
</dbReference>
<evidence type="ECO:0000259" key="5">
    <source>
        <dbReference type="PROSITE" id="PS50931"/>
    </source>
</evidence>
<dbReference type="PROSITE" id="PS50931">
    <property type="entry name" value="HTH_LYSR"/>
    <property type="match status" value="1"/>
</dbReference>
<dbReference type="SUPFAM" id="SSF53850">
    <property type="entry name" value="Periplasmic binding protein-like II"/>
    <property type="match status" value="1"/>
</dbReference>
<dbReference type="Pfam" id="PF00126">
    <property type="entry name" value="HTH_1"/>
    <property type="match status" value="1"/>
</dbReference>
<dbReference type="InterPro" id="IPR050950">
    <property type="entry name" value="HTH-type_LysR_regulators"/>
</dbReference>
<dbReference type="GO" id="GO:0005829">
    <property type="term" value="C:cytosol"/>
    <property type="evidence" value="ECO:0007669"/>
    <property type="project" value="TreeGrafter"/>
</dbReference>
<proteinExistence type="inferred from homology"/>
<dbReference type="InterPro" id="IPR036390">
    <property type="entry name" value="WH_DNA-bd_sf"/>
</dbReference>
<evidence type="ECO:0000313" key="7">
    <source>
        <dbReference type="Proteomes" id="UP001280897"/>
    </source>
</evidence>
<evidence type="ECO:0000256" key="4">
    <source>
        <dbReference type="ARBA" id="ARBA00023163"/>
    </source>
</evidence>
<evidence type="ECO:0000313" key="6">
    <source>
        <dbReference type="EMBL" id="MDV2620408.1"/>
    </source>
</evidence>
<evidence type="ECO:0000256" key="2">
    <source>
        <dbReference type="ARBA" id="ARBA00023015"/>
    </source>
</evidence>
<dbReference type="InterPro" id="IPR036388">
    <property type="entry name" value="WH-like_DNA-bd_sf"/>
</dbReference>
<dbReference type="GO" id="GO:0003677">
    <property type="term" value="F:DNA binding"/>
    <property type="evidence" value="ECO:0007669"/>
    <property type="project" value="UniProtKB-KW"/>
</dbReference>
<comment type="caution">
    <text evidence="6">The sequence shown here is derived from an EMBL/GenBank/DDBJ whole genome shotgun (WGS) entry which is preliminary data.</text>
</comment>
<dbReference type="EMBL" id="JAWJAV010000001">
    <property type="protein sequence ID" value="MDV2620408.1"/>
    <property type="molecule type" value="Genomic_DNA"/>
</dbReference>
<comment type="similarity">
    <text evidence="1">Belongs to the LysR transcriptional regulatory family.</text>
</comment>
<dbReference type="Pfam" id="PF03466">
    <property type="entry name" value="LysR_substrate"/>
    <property type="match status" value="1"/>
</dbReference>
<keyword evidence="4" id="KW-0804">Transcription</keyword>
<gene>
    <name evidence="6" type="ORF">R0G89_01475</name>
</gene>
<protein>
    <submittedName>
        <fullName evidence="6">LysR family transcriptional regulator</fullName>
    </submittedName>
</protein>
<dbReference type="CDD" id="cd05466">
    <property type="entry name" value="PBP2_LTTR_substrate"/>
    <property type="match status" value="1"/>
</dbReference>
<dbReference type="Gene3D" id="3.40.190.10">
    <property type="entry name" value="Periplasmic binding protein-like II"/>
    <property type="match status" value="2"/>
</dbReference>
<dbReference type="PRINTS" id="PR00039">
    <property type="entry name" value="HTHLYSR"/>
</dbReference>
<dbReference type="AlphaFoldDB" id="A0AAN5Y9D4"/>
<dbReference type="Gene3D" id="1.10.10.10">
    <property type="entry name" value="Winged helix-like DNA-binding domain superfamily/Winged helix DNA-binding domain"/>
    <property type="match status" value="1"/>
</dbReference>
<evidence type="ECO:0000256" key="3">
    <source>
        <dbReference type="ARBA" id="ARBA00023125"/>
    </source>
</evidence>
<reference evidence="6" key="2">
    <citation type="submission" date="2023-10" db="EMBL/GenBank/DDBJ databases">
        <authorList>
            <person name="Khurajog B."/>
        </authorList>
    </citation>
    <scope>NUCLEOTIDE SEQUENCE</scope>
    <source>
        <strain evidence="6">BF9</strain>
    </source>
</reference>
<dbReference type="PANTHER" id="PTHR30419:SF8">
    <property type="entry name" value="NITROGEN ASSIMILATION TRANSCRIPTIONAL ACTIVATOR-RELATED"/>
    <property type="match status" value="1"/>
</dbReference>
<organism evidence="6 7">
    <name type="scientific">Pediococcus acidilactici</name>
    <dbReference type="NCBI Taxonomy" id="1254"/>
    <lineage>
        <taxon>Bacteria</taxon>
        <taxon>Bacillati</taxon>
        <taxon>Bacillota</taxon>
        <taxon>Bacilli</taxon>
        <taxon>Lactobacillales</taxon>
        <taxon>Lactobacillaceae</taxon>
        <taxon>Pediococcus</taxon>
        <taxon>Pediococcus acidilactici group</taxon>
    </lineage>
</organism>
<dbReference type="PANTHER" id="PTHR30419">
    <property type="entry name" value="HTH-TYPE TRANSCRIPTIONAL REGULATOR YBHD"/>
    <property type="match status" value="1"/>
</dbReference>
<accession>A0AAN5Y9D4</accession>
<reference evidence="6" key="1">
    <citation type="journal article" date="2023" name="PeerJ">
        <title>Selection and evaluation of lactic acid bacteria from chicken feces in Thailand as potential probiotics.</title>
        <authorList>
            <person name="Khurajog B."/>
            <person name="Disastra Y."/>
            <person name="Lawwyne L.D."/>
            <person name="Sirichokchatchawan W."/>
            <person name="Niyomtham W."/>
            <person name="Yindee J."/>
            <person name="Hampson D.J."/>
            <person name="Prapasarakul N."/>
        </authorList>
    </citation>
    <scope>NUCLEOTIDE SEQUENCE</scope>
    <source>
        <strain evidence="6">BF9</strain>
    </source>
</reference>
<sequence length="328" mass="37976">MRTKQEKIFSSKALTYFLQLSDTMNYTQAAQILGITQPALTQQIKKLEHTIGAPLFYSVGKKLRLTDAGYTMLSASHEINRVLNNATDEIQQSSNASQGEISIGILSSIETQIFEDFIAHYYQKEPGIKIIVHMLTRKEIWENLENNKVDLAIMYLPDDSIKNWKPYQSRKITSESLVFIHHDEKIARQKRIKLQKTINYNWVTYPEEFYLDGVIKEAYKNALVNRPHSVACFTTPDQIRHFVNATDVVTALPESYVMAHPRKKGVFTAKLDPVISFDLDFVFRRDKDSIPRIESFLNEFEAYLAKKGYTERLEEITNNRLKEHSDND</sequence>
<feature type="domain" description="HTH lysR-type" evidence="5">
    <location>
        <begin position="9"/>
        <end position="66"/>
    </location>
</feature>
<dbReference type="RefSeq" id="WP_002831679.1">
    <property type="nucleotide sequence ID" value="NZ_BJMF01000002.1"/>
</dbReference>
<name>A0AAN5Y9D4_PEDAC</name>
<keyword evidence="2" id="KW-0805">Transcription regulation</keyword>
<dbReference type="SUPFAM" id="SSF46785">
    <property type="entry name" value="Winged helix' DNA-binding domain"/>
    <property type="match status" value="1"/>
</dbReference>
<keyword evidence="3" id="KW-0238">DNA-binding</keyword>
<dbReference type="Proteomes" id="UP001280897">
    <property type="component" value="Unassembled WGS sequence"/>
</dbReference>
<dbReference type="GeneID" id="57365904"/>
<evidence type="ECO:0000256" key="1">
    <source>
        <dbReference type="ARBA" id="ARBA00009437"/>
    </source>
</evidence>